<dbReference type="Gene3D" id="1.10.10.60">
    <property type="entry name" value="Homeodomain-like"/>
    <property type="match status" value="1"/>
</dbReference>
<protein>
    <submittedName>
        <fullName evidence="6">AraC family transcriptional regulator</fullName>
    </submittedName>
</protein>
<organism evidence="6 7">
    <name type="scientific">Streptomyces xanthophaeus</name>
    <dbReference type="NCBI Taxonomy" id="67385"/>
    <lineage>
        <taxon>Bacteria</taxon>
        <taxon>Bacillati</taxon>
        <taxon>Actinomycetota</taxon>
        <taxon>Actinomycetes</taxon>
        <taxon>Kitasatosporales</taxon>
        <taxon>Streptomycetaceae</taxon>
        <taxon>Streptomyces</taxon>
    </lineage>
</organism>
<keyword evidence="7" id="KW-1185">Reference proteome</keyword>
<evidence type="ECO:0000313" key="6">
    <source>
        <dbReference type="EMBL" id="GHI86143.1"/>
    </source>
</evidence>
<keyword evidence="3" id="KW-0804">Transcription</keyword>
<dbReference type="OrthoDB" id="9799345at2"/>
<dbReference type="Proteomes" id="UP000600026">
    <property type="component" value="Unassembled WGS sequence"/>
</dbReference>
<dbReference type="InterPro" id="IPR009057">
    <property type="entry name" value="Homeodomain-like_sf"/>
</dbReference>
<feature type="domain" description="HTH araC/xylS-type" evidence="5">
    <location>
        <begin position="214"/>
        <end position="315"/>
    </location>
</feature>
<feature type="region of interest" description="Disordered" evidence="4">
    <location>
        <begin position="315"/>
        <end position="336"/>
    </location>
</feature>
<name>A0A919GWE7_9ACTN</name>
<dbReference type="GO" id="GO:0003700">
    <property type="term" value="F:DNA-binding transcription factor activity"/>
    <property type="evidence" value="ECO:0007669"/>
    <property type="project" value="InterPro"/>
</dbReference>
<evidence type="ECO:0000256" key="3">
    <source>
        <dbReference type="ARBA" id="ARBA00023163"/>
    </source>
</evidence>
<proteinExistence type="predicted"/>
<dbReference type="PANTHER" id="PTHR46796">
    <property type="entry name" value="HTH-TYPE TRANSCRIPTIONAL ACTIVATOR RHAS-RELATED"/>
    <property type="match status" value="1"/>
</dbReference>
<dbReference type="PROSITE" id="PS01124">
    <property type="entry name" value="HTH_ARAC_FAMILY_2"/>
    <property type="match status" value="1"/>
</dbReference>
<evidence type="ECO:0000259" key="5">
    <source>
        <dbReference type="PROSITE" id="PS01124"/>
    </source>
</evidence>
<keyword evidence="1" id="KW-0805">Transcription regulation</keyword>
<evidence type="ECO:0000256" key="1">
    <source>
        <dbReference type="ARBA" id="ARBA00023015"/>
    </source>
</evidence>
<dbReference type="EMBL" id="BNEE01000006">
    <property type="protein sequence ID" value="GHI86143.1"/>
    <property type="molecule type" value="Genomic_DNA"/>
</dbReference>
<dbReference type="InterPro" id="IPR050204">
    <property type="entry name" value="AraC_XylS_family_regulators"/>
</dbReference>
<dbReference type="Pfam" id="PF14525">
    <property type="entry name" value="AraC_binding_2"/>
    <property type="match status" value="1"/>
</dbReference>
<dbReference type="PANTHER" id="PTHR46796:SF6">
    <property type="entry name" value="ARAC SUBFAMILY"/>
    <property type="match status" value="1"/>
</dbReference>
<dbReference type="GO" id="GO:0043565">
    <property type="term" value="F:sequence-specific DNA binding"/>
    <property type="evidence" value="ECO:0007669"/>
    <property type="project" value="InterPro"/>
</dbReference>
<evidence type="ECO:0000256" key="2">
    <source>
        <dbReference type="ARBA" id="ARBA00023125"/>
    </source>
</evidence>
<dbReference type="InterPro" id="IPR035418">
    <property type="entry name" value="AraC-bd_2"/>
</dbReference>
<dbReference type="AlphaFoldDB" id="A0A919GWE7"/>
<dbReference type="InterPro" id="IPR020449">
    <property type="entry name" value="Tscrpt_reg_AraC-type_HTH"/>
</dbReference>
<sequence length="336" mass="34764">MSAHPETVAPPGAAPPGADLQEALSRWLAPVRARVSEDDPYGPSLTLHQLGSLRLITCAGGPLRLSRTPGLVARGAGDAVVLVLPRRGAARLVQDGRGATVAAGELALIDLDRAFALEQEADARILLARMSAHALGLAPGALRPLTGRAVPTSGGTAALIAALLPEADDAGARCPGAMGEALGGIVTDLVAGLADELTDAGDGACGTGRGHLVTGIRRYIDANLADPGLAPEHIAAAHRISVRYLHRLFEAEEATVGRLIRQRRVEQCRSELLRRAGADPSIAAVALRWGFRSPSHFSRAFKALHGRPPRQWRAEVRSAAESGGAAGRADPAGPVA</sequence>
<gene>
    <name evidence="6" type="ORF">Sxan_35070</name>
</gene>
<keyword evidence="2" id="KW-0238">DNA-binding</keyword>
<reference evidence="6" key="1">
    <citation type="submission" date="2020-09" db="EMBL/GenBank/DDBJ databases">
        <title>Whole genome shotgun sequence of Streptomyces xanthophaeus NBRC 12829.</title>
        <authorList>
            <person name="Komaki H."/>
            <person name="Tamura T."/>
        </authorList>
    </citation>
    <scope>NUCLEOTIDE SEQUENCE</scope>
    <source>
        <strain evidence="6">NBRC 12829</strain>
    </source>
</reference>
<evidence type="ECO:0000313" key="7">
    <source>
        <dbReference type="Proteomes" id="UP000600026"/>
    </source>
</evidence>
<dbReference type="RefSeq" id="WP_051902342.1">
    <property type="nucleotide sequence ID" value="NZ_BNEE01000006.1"/>
</dbReference>
<accession>A0A919GWE7</accession>
<dbReference type="InterPro" id="IPR018060">
    <property type="entry name" value="HTH_AraC"/>
</dbReference>
<comment type="caution">
    <text evidence="6">The sequence shown here is derived from an EMBL/GenBank/DDBJ whole genome shotgun (WGS) entry which is preliminary data.</text>
</comment>
<dbReference type="SUPFAM" id="SSF46689">
    <property type="entry name" value="Homeodomain-like"/>
    <property type="match status" value="1"/>
</dbReference>
<evidence type="ECO:0000256" key="4">
    <source>
        <dbReference type="SAM" id="MobiDB-lite"/>
    </source>
</evidence>
<dbReference type="PRINTS" id="PR00032">
    <property type="entry name" value="HTHARAC"/>
</dbReference>
<feature type="compositionally biased region" description="Low complexity" evidence="4">
    <location>
        <begin position="319"/>
        <end position="336"/>
    </location>
</feature>
<dbReference type="SMART" id="SM00342">
    <property type="entry name" value="HTH_ARAC"/>
    <property type="match status" value="1"/>
</dbReference>
<dbReference type="Pfam" id="PF12833">
    <property type="entry name" value="HTH_18"/>
    <property type="match status" value="1"/>
</dbReference>